<protein>
    <submittedName>
        <fullName evidence="1">Uncharacterized protein</fullName>
    </submittedName>
</protein>
<gene>
    <name evidence="1" type="ORF">Pyn_05394</name>
</gene>
<dbReference type="EMBL" id="PJQY01000017">
    <property type="protein sequence ID" value="PQQ21225.1"/>
    <property type="molecule type" value="Genomic_DNA"/>
</dbReference>
<reference evidence="1 2" key="1">
    <citation type="submission" date="2018-02" db="EMBL/GenBank/DDBJ databases">
        <title>Draft genome of wild Prunus yedoensis var. nudiflora.</title>
        <authorList>
            <person name="Baek S."/>
            <person name="Kim J.-H."/>
            <person name="Choi K."/>
            <person name="Kim G.-B."/>
            <person name="Cho A."/>
            <person name="Jang H."/>
            <person name="Shin C.-H."/>
            <person name="Yu H.-J."/>
            <person name="Mun J.-H."/>
        </authorList>
    </citation>
    <scope>NUCLEOTIDE SEQUENCE [LARGE SCALE GENOMIC DNA]</scope>
    <source>
        <strain evidence="2">cv. Jeju island</strain>
        <tissue evidence="1">Leaf</tissue>
    </source>
</reference>
<name>A0A314ZMM8_PRUYE</name>
<accession>A0A314ZMM8</accession>
<keyword evidence="2" id="KW-1185">Reference proteome</keyword>
<proteinExistence type="predicted"/>
<evidence type="ECO:0000313" key="2">
    <source>
        <dbReference type="Proteomes" id="UP000250321"/>
    </source>
</evidence>
<dbReference type="Proteomes" id="UP000250321">
    <property type="component" value="Unassembled WGS sequence"/>
</dbReference>
<organism evidence="1 2">
    <name type="scientific">Prunus yedoensis var. nudiflora</name>
    <dbReference type="NCBI Taxonomy" id="2094558"/>
    <lineage>
        <taxon>Eukaryota</taxon>
        <taxon>Viridiplantae</taxon>
        <taxon>Streptophyta</taxon>
        <taxon>Embryophyta</taxon>
        <taxon>Tracheophyta</taxon>
        <taxon>Spermatophyta</taxon>
        <taxon>Magnoliopsida</taxon>
        <taxon>eudicotyledons</taxon>
        <taxon>Gunneridae</taxon>
        <taxon>Pentapetalae</taxon>
        <taxon>rosids</taxon>
        <taxon>fabids</taxon>
        <taxon>Rosales</taxon>
        <taxon>Rosaceae</taxon>
        <taxon>Amygdaloideae</taxon>
        <taxon>Amygdaleae</taxon>
        <taxon>Prunus</taxon>
    </lineage>
</organism>
<evidence type="ECO:0000313" key="1">
    <source>
        <dbReference type="EMBL" id="PQQ21225.1"/>
    </source>
</evidence>
<comment type="caution">
    <text evidence="1">The sequence shown here is derived from an EMBL/GenBank/DDBJ whole genome shotgun (WGS) entry which is preliminary data.</text>
</comment>
<dbReference type="AlphaFoldDB" id="A0A314ZMM8"/>
<sequence>MDPTCGCVAGQKSSSAVAFNPARSPRRPHIIPGPDYLPGSTFHCPKQSLNPTAQISSPLQILVDT</sequence>